<dbReference type="AlphaFoldDB" id="A0A4U8YVB7"/>
<name>A0A4U8YVB7_OULSP</name>
<feature type="chain" id="PRO_5033453234" evidence="1">
    <location>
        <begin position="20"/>
        <end position="79"/>
    </location>
</feature>
<reference evidence="2" key="1">
    <citation type="submission" date="2019-03" db="EMBL/GenBank/DDBJ databases">
        <authorList>
            <person name="Mitchell L M."/>
        </authorList>
    </citation>
    <scope>NUCLEOTIDE SEQUENCE</scope>
    <source>
        <tissue evidence="2">Tentacle</tissue>
    </source>
</reference>
<gene>
    <name evidence="2" type="primary">U-AITX-Oulsp23a</name>
</gene>
<dbReference type="EMBL" id="LR535733">
    <property type="protein sequence ID" value="VFR03702.1"/>
    <property type="molecule type" value="mRNA"/>
</dbReference>
<evidence type="ECO:0000256" key="1">
    <source>
        <dbReference type="SAM" id="SignalP"/>
    </source>
</evidence>
<organism evidence="2">
    <name type="scientific">Oulactis sp.</name>
    <name type="common">Sea anemone</name>
    <dbReference type="NCBI Taxonomy" id="2093647"/>
    <lineage>
        <taxon>Eukaryota</taxon>
        <taxon>Metazoa</taxon>
        <taxon>Cnidaria</taxon>
        <taxon>Anthozoa</taxon>
        <taxon>Hexacorallia</taxon>
        <taxon>Actiniaria</taxon>
        <taxon>Actiniidae</taxon>
        <taxon>Oulactis</taxon>
    </lineage>
</organism>
<feature type="signal peptide" evidence="1">
    <location>
        <begin position="1"/>
        <end position="19"/>
    </location>
</feature>
<keyword evidence="1" id="KW-0732">Signal</keyword>
<evidence type="ECO:0000313" key="2">
    <source>
        <dbReference type="EMBL" id="VFR03702.1"/>
    </source>
</evidence>
<protein>
    <submittedName>
        <fullName evidence="2">mRNA</fullName>
    </submittedName>
</protein>
<sequence>MKSMVIVFVVLLGVAMISANEQELLDILRDSMSDPRRGCVNKYKSNICGKLVTPMNCINQKTRMGKFARNYCQFMCGLC</sequence>
<dbReference type="EMBL" id="LR535734">
    <property type="protein sequence ID" value="VFR03703.1"/>
    <property type="molecule type" value="mRNA"/>
</dbReference>
<proteinExistence type="evidence at transcript level"/>
<accession>A0A4U8YVB7</accession>